<comment type="caution">
    <text evidence="1">The sequence shown here is derived from an EMBL/GenBank/DDBJ whole genome shotgun (WGS) entry which is preliminary data.</text>
</comment>
<protein>
    <recommendedName>
        <fullName evidence="3">Tetratricopeptide repeat protein</fullName>
    </recommendedName>
</protein>
<organism evidence="1 2">
    <name type="scientific">Candidatus Competibacter phosphatis</name>
    <dbReference type="NCBI Taxonomy" id="221280"/>
    <lineage>
        <taxon>Bacteria</taxon>
        <taxon>Pseudomonadati</taxon>
        <taxon>Pseudomonadota</taxon>
        <taxon>Gammaproteobacteria</taxon>
        <taxon>Candidatus Competibacteraceae</taxon>
        <taxon>Candidatus Competibacter</taxon>
    </lineage>
</organism>
<dbReference type="InterPro" id="IPR011990">
    <property type="entry name" value="TPR-like_helical_dom_sf"/>
</dbReference>
<dbReference type="Gene3D" id="1.25.40.10">
    <property type="entry name" value="Tetratricopeptide repeat domain"/>
    <property type="match status" value="1"/>
</dbReference>
<evidence type="ECO:0000313" key="1">
    <source>
        <dbReference type="EMBL" id="NMQ18461.1"/>
    </source>
</evidence>
<evidence type="ECO:0008006" key="3">
    <source>
        <dbReference type="Google" id="ProtNLM"/>
    </source>
</evidence>
<proteinExistence type="predicted"/>
<reference evidence="1 2" key="1">
    <citation type="submission" date="2019-03" db="EMBL/GenBank/DDBJ databases">
        <title>Metabolic reconstructions from genomes of highly enriched 'Candidatus Accumulibacter' and 'Candidatus Competibacter' bioreactor populations.</title>
        <authorList>
            <person name="Annavajhala M.K."/>
            <person name="Welles L."/>
            <person name="Abbas B."/>
            <person name="Sorokin D."/>
            <person name="Park H."/>
            <person name="Van Loosdrecht M."/>
            <person name="Chandran K."/>
        </authorList>
    </citation>
    <scope>NUCLEOTIDE SEQUENCE [LARGE SCALE GENOMIC DNA]</scope>
    <source>
        <strain evidence="1 2">SBR_G</strain>
    </source>
</reference>
<dbReference type="RefSeq" id="WP_169247720.1">
    <property type="nucleotide sequence ID" value="NZ_SPMZ01000012.1"/>
</dbReference>
<keyword evidence="2" id="KW-1185">Reference proteome</keyword>
<name>A0ABX1TGG4_9GAMM</name>
<dbReference type="Proteomes" id="UP000760480">
    <property type="component" value="Unassembled WGS sequence"/>
</dbReference>
<accession>A0ABX1TGG4</accession>
<sequence>MKNSTADELHAQADQQRREVVELGLHDAEDLVYGIMPLLVRALDLDPNHLPSLDLLSDLLMEIDACEEAIELVEKLLTLAPDNADGRKKLAALVSGEENRRRLVRAYLHQKRLQLTRNPAHR</sequence>
<evidence type="ECO:0000313" key="2">
    <source>
        <dbReference type="Proteomes" id="UP000760480"/>
    </source>
</evidence>
<gene>
    <name evidence="1" type="ORF">E4P82_04170</name>
</gene>
<dbReference type="SUPFAM" id="SSF48452">
    <property type="entry name" value="TPR-like"/>
    <property type="match status" value="1"/>
</dbReference>
<dbReference type="EMBL" id="SPMZ01000012">
    <property type="protein sequence ID" value="NMQ18461.1"/>
    <property type="molecule type" value="Genomic_DNA"/>
</dbReference>